<comment type="caution">
    <text evidence="3">The sequence shown here is derived from an EMBL/GenBank/DDBJ whole genome shotgun (WGS) entry which is preliminary data.</text>
</comment>
<evidence type="ECO:0000313" key="3">
    <source>
        <dbReference type="EMBL" id="KSV58375.1"/>
    </source>
</evidence>
<dbReference type="EMBL" id="LNAM01000175">
    <property type="protein sequence ID" value="KSV58375.1"/>
    <property type="molecule type" value="Genomic_DNA"/>
</dbReference>
<sequence length="1142" mass="135033">MKKKIYQLAREEFEYTPAVLILQEEAIQKEAQEGGSAKGTLFIRNFDNRRMKGVLYATAPFIHLEATAFFGTEALIDYELRTMDRKAEEHLRGEIYLVTSCGEYRISVELTIKENEQKKKAGNLFRLANLARDDWAAAVEQYKLLYARRSGGGPASQELEEFLIDGSKKWKIQLSTDVSSFYYDEVTESFAESLMIKKDNWGYLKVEVWSDAEFLQPEHKVIWSDSFIGDEYMLEFLVRKEKLHDGKNYGRLYIKTIHQLLTIEVCAVCVSRREEKERRRKQKEVKLWLMNTYFQYRCGLLEKSSYAKEGLRLRRENQNVFPEIIEQYLEIYFMILNNQGALAQELLKDMHPEDRLQKGCEAWLWYLACENMEEKKGYVGRLLGLWEKEPDNMWLLWLLLQVKATLCWDARKCFEQIEQYNQKHHPSTLLHIELLEALNEKPALLKQLNSSLISALNWGSRMNLLSPEVKERYVFLAANEENCLHALDGLKELYKQEPSEQVLYAINAVMIKNNCLGSRYFPWYEKGILMQLRLQGLYEAYLCSADEGFDFRIPKQVLTYFSYDSLLPDSAKELLFSYIIRHKREEEDIYLNFLGLIEQFALKRLSEGALNHLLAVIYPEVLKPEMMNDFYLKKLSRFLFREELSCDNPNITGVYVQHKELVSEEYYPLEKGRADIYVFTENARISFVDKDGARYGSSIEYRRENYLDLSSWYEECFRVDGENLHLLLNRYEKIEKYQKFDENANEIRRRVLNIPGLLKEYEAECRLALIHQYFDKMEEELLREQLLLFSPELVEEKERPKLIDYCILQGLNDRAYELIQSWGYQGVPYNRLLRLATRLLETTNGKDEVLLSICSYLLESRRYSQGTLIYLVLFYEGLLGQMARIWEVARENAVETWPLEERILVQLLFTEGYIRNHSKIFASYYRKKKDLSINRAYLNYYSYRYFVKESSLAEEFFGFLPAELDREFSQIMALAFLKEKSGKKELSAKENKRVEELLLYFLQRNRIFPFFKAFKDTNRTYIEYRTAPERRVSLSYRLGDMAEFKVIPMTELSYGIYVADFLLFPDEVLQYYIMEQGTEEEAITESCTLIENDESRELENSSFGLLGAILTARQLAEDGTAEELMEEYILQEYRKEKLFTEL</sequence>
<dbReference type="Pfam" id="PF18983">
    <property type="entry name" value="DUF5717"/>
    <property type="match status" value="1"/>
</dbReference>
<feature type="domain" description="DUF5717" evidence="2">
    <location>
        <begin position="1"/>
        <end position="844"/>
    </location>
</feature>
<proteinExistence type="predicted"/>
<name>A0A0V8QCW2_9FIRM</name>
<gene>
    <name evidence="3" type="ORF">ASU35_02945</name>
</gene>
<dbReference type="Pfam" id="PF18984">
    <property type="entry name" value="DUF5717_N"/>
    <property type="match status" value="1"/>
</dbReference>
<dbReference type="Proteomes" id="UP000054874">
    <property type="component" value="Unassembled WGS sequence"/>
</dbReference>
<reference evidence="3 4" key="1">
    <citation type="submission" date="2015-11" db="EMBL/GenBank/DDBJ databases">
        <title>Butyribacter intestini gen. nov., sp. nov., a butyric acid-producing bacterium of the family Lachnospiraceae isolated from the human faeces.</title>
        <authorList>
            <person name="Zou Y."/>
            <person name="Xue W."/>
            <person name="Luo G."/>
            <person name="Lv M."/>
        </authorList>
    </citation>
    <scope>NUCLEOTIDE SEQUENCE [LARGE SCALE GENOMIC DNA]</scope>
    <source>
        <strain evidence="3 4">ACET-33324</strain>
    </source>
</reference>
<dbReference type="RefSeq" id="WP_058353416.1">
    <property type="nucleotide sequence ID" value="NZ_CABMMD010000175.1"/>
</dbReference>
<feature type="domain" description="DUF5717" evidence="1">
    <location>
        <begin position="847"/>
        <end position="1139"/>
    </location>
</feature>
<accession>A0A0V8QCW2</accession>
<evidence type="ECO:0000259" key="2">
    <source>
        <dbReference type="Pfam" id="PF18984"/>
    </source>
</evidence>
<dbReference type="AlphaFoldDB" id="A0A0V8QCW2"/>
<protein>
    <recommendedName>
        <fullName evidence="5">DUF5717 domain-containing protein</fullName>
    </recommendedName>
</protein>
<keyword evidence="4" id="KW-1185">Reference proteome</keyword>
<evidence type="ECO:0000313" key="4">
    <source>
        <dbReference type="Proteomes" id="UP000054874"/>
    </source>
</evidence>
<dbReference type="STRING" id="290052.ASU35_02945"/>
<evidence type="ECO:0008006" key="5">
    <source>
        <dbReference type="Google" id="ProtNLM"/>
    </source>
</evidence>
<dbReference type="InterPro" id="IPR043775">
    <property type="entry name" value="DUF5717_N"/>
</dbReference>
<dbReference type="InterPro" id="IPR043774">
    <property type="entry name" value="DUF5717_C"/>
</dbReference>
<evidence type="ECO:0000259" key="1">
    <source>
        <dbReference type="Pfam" id="PF18983"/>
    </source>
</evidence>
<organism evidence="3 4">
    <name type="scientific">Acetivibrio ethanolgignens</name>
    <dbReference type="NCBI Taxonomy" id="290052"/>
    <lineage>
        <taxon>Bacteria</taxon>
        <taxon>Bacillati</taxon>
        <taxon>Bacillota</taxon>
        <taxon>Clostridia</taxon>
        <taxon>Eubacteriales</taxon>
        <taxon>Oscillospiraceae</taxon>
        <taxon>Acetivibrio</taxon>
    </lineage>
</organism>
<dbReference type="OrthoDB" id="9758235at2"/>